<proteinExistence type="predicted"/>
<sequence>MQSYLDLGRNIYRFSQGSTVCKPGGLIQEELDGGWWVRVLVISLVVKALQMLVNKVDIQCQRTKILTELVEMNSNSGL</sequence>
<evidence type="ECO:0000313" key="1">
    <source>
        <dbReference type="EMBL" id="CAL1301487.1"/>
    </source>
</evidence>
<gene>
    <name evidence="1" type="ORF">LARSCL_LOCUS22560</name>
</gene>
<reference evidence="1 2" key="1">
    <citation type="submission" date="2024-04" db="EMBL/GenBank/DDBJ databases">
        <authorList>
            <person name="Rising A."/>
            <person name="Reimegard J."/>
            <person name="Sonavane S."/>
            <person name="Akerstrom W."/>
            <person name="Nylinder S."/>
            <person name="Hedman E."/>
            <person name="Kallberg Y."/>
        </authorList>
    </citation>
    <scope>NUCLEOTIDE SEQUENCE [LARGE SCALE GENOMIC DNA]</scope>
</reference>
<dbReference type="EMBL" id="CAXIEN010000716">
    <property type="protein sequence ID" value="CAL1301487.1"/>
    <property type="molecule type" value="Genomic_DNA"/>
</dbReference>
<keyword evidence="2" id="KW-1185">Reference proteome</keyword>
<dbReference type="Proteomes" id="UP001497382">
    <property type="component" value="Unassembled WGS sequence"/>
</dbReference>
<accession>A0AAV2C022</accession>
<evidence type="ECO:0000313" key="2">
    <source>
        <dbReference type="Proteomes" id="UP001497382"/>
    </source>
</evidence>
<protein>
    <submittedName>
        <fullName evidence="1">Uncharacterized protein</fullName>
    </submittedName>
</protein>
<name>A0AAV2C022_9ARAC</name>
<dbReference type="AlphaFoldDB" id="A0AAV2C022"/>
<feature type="non-terminal residue" evidence="1">
    <location>
        <position position="78"/>
    </location>
</feature>
<organism evidence="1 2">
    <name type="scientific">Larinioides sclopetarius</name>
    <dbReference type="NCBI Taxonomy" id="280406"/>
    <lineage>
        <taxon>Eukaryota</taxon>
        <taxon>Metazoa</taxon>
        <taxon>Ecdysozoa</taxon>
        <taxon>Arthropoda</taxon>
        <taxon>Chelicerata</taxon>
        <taxon>Arachnida</taxon>
        <taxon>Araneae</taxon>
        <taxon>Araneomorphae</taxon>
        <taxon>Entelegynae</taxon>
        <taxon>Araneoidea</taxon>
        <taxon>Araneidae</taxon>
        <taxon>Larinioides</taxon>
    </lineage>
</organism>
<comment type="caution">
    <text evidence="1">The sequence shown here is derived from an EMBL/GenBank/DDBJ whole genome shotgun (WGS) entry which is preliminary data.</text>
</comment>